<dbReference type="InterPro" id="IPR002048">
    <property type="entry name" value="EF_hand_dom"/>
</dbReference>
<keyword evidence="5" id="KW-1185">Reference proteome</keyword>
<dbReference type="Gene3D" id="1.10.238.10">
    <property type="entry name" value="EF-hand"/>
    <property type="match status" value="4"/>
</dbReference>
<dbReference type="CDD" id="cd00051">
    <property type="entry name" value="EFh"/>
    <property type="match status" value="1"/>
</dbReference>
<dbReference type="SMART" id="SM00054">
    <property type="entry name" value="EFh"/>
    <property type="match status" value="5"/>
</dbReference>
<comment type="caution">
    <text evidence="4">The sequence shown here is derived from an EMBL/GenBank/DDBJ whole genome shotgun (WGS) entry which is preliminary data.</text>
</comment>
<gene>
    <name evidence="4" type="primary">ALMT9</name>
    <name evidence="4" type="ORF">SNAT2548_LOCUS3803</name>
</gene>
<accession>A0A812IAY8</accession>
<organism evidence="4 5">
    <name type="scientific">Symbiodinium natans</name>
    <dbReference type="NCBI Taxonomy" id="878477"/>
    <lineage>
        <taxon>Eukaryota</taxon>
        <taxon>Sar</taxon>
        <taxon>Alveolata</taxon>
        <taxon>Dinophyceae</taxon>
        <taxon>Suessiales</taxon>
        <taxon>Symbiodiniaceae</taxon>
        <taxon>Symbiodinium</taxon>
    </lineage>
</organism>
<dbReference type="OrthoDB" id="186625at2759"/>
<dbReference type="SUPFAM" id="SSF47473">
    <property type="entry name" value="EF-hand"/>
    <property type="match status" value="3"/>
</dbReference>
<evidence type="ECO:0000313" key="5">
    <source>
        <dbReference type="Proteomes" id="UP000604046"/>
    </source>
</evidence>
<sequence>MEHEGGTPAESPAVTKVKDFLNTTCGSILKAWLTQFDVDLDYRVSKIEFVDGMRALGYTAGELHKLFAEIDVDGSGEILLDELDPEQAMLWNTFRSWAVQSFVSIEDMILSLTEEGNPLNLATKDMECVSQESFCRRLPELDWKAGHEEFLFSVLDMDNDGRLRPHCLRWLGIELKRLQRKRAAKAGTVKKKSSGLQQSVLEQELHEFKEDIRRRFGGGNLTRAWRVALSDTSVLPRTRFLKACAKMGYAKKGKDLWKMLDKTGSGFASVDEIDPKTAQVLAHFKKFVDERFNGYHAAFENLDLDGTRKIRLQQFQQGLEKFRFPFHKQAATLFAALDLDENHVIDEDDLHFLEKWSPLPFLTASPNPRAREEVRKLLIHRYGRAVKVWRHLLDRDGSNRCNWHEFLFACKTCGYHGDIPGAWRALDVDLSGYITLKELDAESHGTLMEFRTWALDEFGSAKAAFSVFDRDGSNTLTFQEFRAACKIYGYEGHAKQLFAALDVRGEGSLSLKEVAFLDDWRDDVDEMRKARKAIAGFLLSPISPRSLSASA</sequence>
<keyword evidence="2" id="KW-0106">Calcium</keyword>
<name>A0A812IAY8_9DINO</name>
<dbReference type="PANTHER" id="PTHR23050">
    <property type="entry name" value="CALCIUM BINDING PROTEIN"/>
    <property type="match status" value="1"/>
</dbReference>
<dbReference type="GO" id="GO:0005509">
    <property type="term" value="F:calcium ion binding"/>
    <property type="evidence" value="ECO:0007669"/>
    <property type="project" value="InterPro"/>
</dbReference>
<feature type="domain" description="EF-hand" evidence="3">
    <location>
        <begin position="456"/>
        <end position="491"/>
    </location>
</feature>
<evidence type="ECO:0000313" key="4">
    <source>
        <dbReference type="EMBL" id="CAE7031572.1"/>
    </source>
</evidence>
<evidence type="ECO:0000256" key="1">
    <source>
        <dbReference type="ARBA" id="ARBA00022737"/>
    </source>
</evidence>
<protein>
    <submittedName>
        <fullName evidence="4">ALMT9 protein</fullName>
    </submittedName>
</protein>
<dbReference type="InterPro" id="IPR011992">
    <property type="entry name" value="EF-hand-dom_pair"/>
</dbReference>
<dbReference type="AlphaFoldDB" id="A0A812IAY8"/>
<dbReference type="Proteomes" id="UP000604046">
    <property type="component" value="Unassembled WGS sequence"/>
</dbReference>
<dbReference type="InterPro" id="IPR050145">
    <property type="entry name" value="Centrin_CML-like"/>
</dbReference>
<evidence type="ECO:0000259" key="3">
    <source>
        <dbReference type="PROSITE" id="PS50222"/>
    </source>
</evidence>
<dbReference type="EMBL" id="CAJNDS010000233">
    <property type="protein sequence ID" value="CAE7031572.1"/>
    <property type="molecule type" value="Genomic_DNA"/>
</dbReference>
<dbReference type="InterPro" id="IPR018247">
    <property type="entry name" value="EF_Hand_1_Ca_BS"/>
</dbReference>
<reference evidence="4" key="1">
    <citation type="submission" date="2021-02" db="EMBL/GenBank/DDBJ databases">
        <authorList>
            <person name="Dougan E. K."/>
            <person name="Rhodes N."/>
            <person name="Thang M."/>
            <person name="Chan C."/>
        </authorList>
    </citation>
    <scope>NUCLEOTIDE SEQUENCE</scope>
</reference>
<dbReference type="PROSITE" id="PS00018">
    <property type="entry name" value="EF_HAND_1"/>
    <property type="match status" value="3"/>
</dbReference>
<evidence type="ECO:0000256" key="2">
    <source>
        <dbReference type="ARBA" id="ARBA00022837"/>
    </source>
</evidence>
<proteinExistence type="predicted"/>
<dbReference type="PROSITE" id="PS50222">
    <property type="entry name" value="EF_HAND_2"/>
    <property type="match status" value="1"/>
</dbReference>
<keyword evidence="1" id="KW-0677">Repeat</keyword>
<dbReference type="Pfam" id="PF13405">
    <property type="entry name" value="EF-hand_6"/>
    <property type="match status" value="1"/>
</dbReference>